<dbReference type="Proteomes" id="UP000000763">
    <property type="component" value="Chromosome 8"/>
</dbReference>
<evidence type="ECO:0000313" key="2">
    <source>
        <dbReference type="EMBL" id="BAD03762.1"/>
    </source>
</evidence>
<organism evidence="2 3">
    <name type="scientific">Oryza sativa subsp. japonica</name>
    <name type="common">Rice</name>
    <dbReference type="NCBI Taxonomy" id="39947"/>
    <lineage>
        <taxon>Eukaryota</taxon>
        <taxon>Viridiplantae</taxon>
        <taxon>Streptophyta</taxon>
        <taxon>Embryophyta</taxon>
        <taxon>Tracheophyta</taxon>
        <taxon>Spermatophyta</taxon>
        <taxon>Magnoliopsida</taxon>
        <taxon>Liliopsida</taxon>
        <taxon>Poales</taxon>
        <taxon>Poaceae</taxon>
        <taxon>BOP clade</taxon>
        <taxon>Oryzoideae</taxon>
        <taxon>Oryzeae</taxon>
        <taxon>Oryzinae</taxon>
        <taxon>Oryza</taxon>
        <taxon>Oryza sativa</taxon>
    </lineage>
</organism>
<evidence type="ECO:0000256" key="1">
    <source>
        <dbReference type="SAM" id="MobiDB-lite"/>
    </source>
</evidence>
<feature type="region of interest" description="Disordered" evidence="1">
    <location>
        <begin position="95"/>
        <end position="181"/>
    </location>
</feature>
<evidence type="ECO:0000313" key="3">
    <source>
        <dbReference type="Proteomes" id="UP000000763"/>
    </source>
</evidence>
<proteinExistence type="predicted"/>
<dbReference type="EMBL" id="AP005520">
    <property type="protein sequence ID" value="BAD03762.1"/>
    <property type="molecule type" value="Genomic_DNA"/>
</dbReference>
<protein>
    <submittedName>
        <fullName evidence="2">Uncharacterized protein</fullName>
    </submittedName>
</protein>
<sequence length="181" mass="20388">MSSLQVTFNTKHSYLYKILFPHAVPCLACYIYGVRAPHHGTAYVVVARRTRSNSTQSAFDPALLRRRHWSPCQPGRRTKLEQEYLEDTISQRARRRHRSCSAVPSAAELTSRCRRHRPPGTQRRPATSSTPGTGSASTPGSGAWAMERRDWLDGVGRSRKSHKHGCEATDAEDFVRPTNIM</sequence>
<name>Q6YZM1_ORYSJ</name>
<feature type="compositionally biased region" description="Low complexity" evidence="1">
    <location>
        <begin position="125"/>
        <end position="143"/>
    </location>
</feature>
<reference evidence="3" key="1">
    <citation type="journal article" date="2005" name="Nature">
        <title>The map-based sequence of the rice genome.</title>
        <authorList>
            <consortium name="International rice genome sequencing project (IRGSP)"/>
            <person name="Matsumoto T."/>
            <person name="Wu J."/>
            <person name="Kanamori H."/>
            <person name="Katayose Y."/>
            <person name="Fujisawa M."/>
            <person name="Namiki N."/>
            <person name="Mizuno H."/>
            <person name="Yamamoto K."/>
            <person name="Antonio B.A."/>
            <person name="Baba T."/>
            <person name="Sakata K."/>
            <person name="Nagamura Y."/>
            <person name="Aoki H."/>
            <person name="Arikawa K."/>
            <person name="Arita K."/>
            <person name="Bito T."/>
            <person name="Chiden Y."/>
            <person name="Fujitsuka N."/>
            <person name="Fukunaka R."/>
            <person name="Hamada M."/>
            <person name="Harada C."/>
            <person name="Hayashi A."/>
            <person name="Hijishita S."/>
            <person name="Honda M."/>
            <person name="Hosokawa S."/>
            <person name="Ichikawa Y."/>
            <person name="Idonuma A."/>
            <person name="Iijima M."/>
            <person name="Ikeda M."/>
            <person name="Ikeno M."/>
            <person name="Ito K."/>
            <person name="Ito S."/>
            <person name="Ito T."/>
            <person name="Ito Y."/>
            <person name="Ito Y."/>
            <person name="Iwabuchi A."/>
            <person name="Kamiya K."/>
            <person name="Karasawa W."/>
            <person name="Kurita K."/>
            <person name="Katagiri S."/>
            <person name="Kikuta A."/>
            <person name="Kobayashi H."/>
            <person name="Kobayashi N."/>
            <person name="Machita K."/>
            <person name="Maehara T."/>
            <person name="Masukawa M."/>
            <person name="Mizubayashi T."/>
            <person name="Mukai Y."/>
            <person name="Nagasaki H."/>
            <person name="Nagata Y."/>
            <person name="Naito S."/>
            <person name="Nakashima M."/>
            <person name="Nakama Y."/>
            <person name="Nakamichi Y."/>
            <person name="Nakamura M."/>
            <person name="Meguro A."/>
            <person name="Negishi M."/>
            <person name="Ohta I."/>
            <person name="Ohta T."/>
            <person name="Okamoto M."/>
            <person name="Ono N."/>
            <person name="Saji S."/>
            <person name="Sakaguchi M."/>
            <person name="Sakai K."/>
            <person name="Shibata M."/>
            <person name="Shimokawa T."/>
            <person name="Song J."/>
            <person name="Takazaki Y."/>
            <person name="Terasawa K."/>
            <person name="Tsugane M."/>
            <person name="Tsuji K."/>
            <person name="Ueda S."/>
            <person name="Waki K."/>
            <person name="Yamagata H."/>
            <person name="Yamamoto M."/>
            <person name="Yamamoto S."/>
            <person name="Yamane H."/>
            <person name="Yoshiki S."/>
            <person name="Yoshihara R."/>
            <person name="Yukawa K."/>
            <person name="Zhong H."/>
            <person name="Yano M."/>
            <person name="Yuan Q."/>
            <person name="Ouyang S."/>
            <person name="Liu J."/>
            <person name="Jones K.M."/>
            <person name="Gansberger K."/>
            <person name="Moffat K."/>
            <person name="Hill J."/>
            <person name="Bera J."/>
            <person name="Fadrosh D."/>
            <person name="Jin S."/>
            <person name="Johri S."/>
            <person name="Kim M."/>
            <person name="Overton L."/>
            <person name="Reardon M."/>
            <person name="Tsitrin T."/>
            <person name="Vuong H."/>
            <person name="Weaver B."/>
            <person name="Ciecko A."/>
            <person name="Tallon L."/>
            <person name="Jackson J."/>
            <person name="Pai G."/>
            <person name="Aken S.V."/>
            <person name="Utterback T."/>
            <person name="Reidmuller S."/>
            <person name="Feldblyum T."/>
            <person name="Hsiao J."/>
            <person name="Zismann V."/>
            <person name="Iobst S."/>
            <person name="de Vazeille A.R."/>
            <person name="Buell C.R."/>
            <person name="Ying K."/>
            <person name="Li Y."/>
            <person name="Lu T."/>
            <person name="Huang Y."/>
            <person name="Zhao Q."/>
            <person name="Feng Q."/>
            <person name="Zhang L."/>
            <person name="Zhu J."/>
            <person name="Weng Q."/>
            <person name="Mu J."/>
            <person name="Lu Y."/>
            <person name="Fan D."/>
            <person name="Liu Y."/>
            <person name="Guan J."/>
            <person name="Zhang Y."/>
            <person name="Yu S."/>
            <person name="Liu X."/>
            <person name="Zhang Y."/>
            <person name="Hong G."/>
            <person name="Han B."/>
            <person name="Choisne N."/>
            <person name="Demange N."/>
            <person name="Orjeda G."/>
            <person name="Samain S."/>
            <person name="Cattolico L."/>
            <person name="Pelletier E."/>
            <person name="Couloux A."/>
            <person name="Segurens B."/>
            <person name="Wincker P."/>
            <person name="D'Hont A."/>
            <person name="Scarpelli C."/>
            <person name="Weissenbach J."/>
            <person name="Salanoubat M."/>
            <person name="Quetier F."/>
            <person name="Yu Y."/>
            <person name="Kim H.R."/>
            <person name="Rambo T."/>
            <person name="Currie J."/>
            <person name="Collura K."/>
            <person name="Luo M."/>
            <person name="Yang T."/>
            <person name="Ammiraju J.S.S."/>
            <person name="Engler F."/>
            <person name="Soderlund C."/>
            <person name="Wing R.A."/>
            <person name="Palmer L.E."/>
            <person name="de la Bastide M."/>
            <person name="Spiegel L."/>
            <person name="Nascimento L."/>
            <person name="Zutavern T."/>
            <person name="O'Shaughnessy A."/>
            <person name="Dike S."/>
            <person name="Dedhia N."/>
            <person name="Preston R."/>
            <person name="Balija V."/>
            <person name="McCombie W.R."/>
            <person name="Chow T."/>
            <person name="Chen H."/>
            <person name="Chung M."/>
            <person name="Chen C."/>
            <person name="Shaw J."/>
            <person name="Wu H."/>
            <person name="Hsiao K."/>
            <person name="Chao Y."/>
            <person name="Chu M."/>
            <person name="Cheng C."/>
            <person name="Hour A."/>
            <person name="Lee P."/>
            <person name="Lin S."/>
            <person name="Lin Y."/>
            <person name="Liou J."/>
            <person name="Liu S."/>
            <person name="Hsing Y."/>
            <person name="Raghuvanshi S."/>
            <person name="Mohanty A."/>
            <person name="Bharti A.K."/>
            <person name="Gaur A."/>
            <person name="Gupta V."/>
            <person name="Kumar D."/>
            <person name="Ravi V."/>
            <person name="Vij S."/>
            <person name="Kapur A."/>
            <person name="Khurana P."/>
            <person name="Khurana P."/>
            <person name="Khurana J.P."/>
            <person name="Tyagi A.K."/>
            <person name="Gaikwad K."/>
            <person name="Singh A."/>
            <person name="Dalal V."/>
            <person name="Srivastava S."/>
            <person name="Dixit A."/>
            <person name="Pal A.K."/>
            <person name="Ghazi I.A."/>
            <person name="Yadav M."/>
            <person name="Pandit A."/>
            <person name="Bhargava A."/>
            <person name="Sureshbabu K."/>
            <person name="Batra K."/>
            <person name="Sharma T.R."/>
            <person name="Mohapatra T."/>
            <person name="Singh N.K."/>
            <person name="Messing J."/>
            <person name="Nelson A.B."/>
            <person name="Fuks G."/>
            <person name="Kavchok S."/>
            <person name="Keizer G."/>
            <person name="Linton E."/>
            <person name="Llaca V."/>
            <person name="Song R."/>
            <person name="Tanyolac B."/>
            <person name="Young S."/>
            <person name="Ho-Il K."/>
            <person name="Hahn J.H."/>
            <person name="Sangsakoo G."/>
            <person name="Vanavichit A."/>
            <person name="de Mattos Luiz.A.T."/>
            <person name="Zimmer P.D."/>
            <person name="Malone G."/>
            <person name="Dellagostin O."/>
            <person name="de Oliveira A.C."/>
            <person name="Bevan M."/>
            <person name="Bancroft I."/>
            <person name="Minx P."/>
            <person name="Cordum H."/>
            <person name="Wilson R."/>
            <person name="Cheng Z."/>
            <person name="Jin W."/>
            <person name="Jiang J."/>
            <person name="Leong S.A."/>
            <person name="Iwama H."/>
            <person name="Gojobori T."/>
            <person name="Itoh T."/>
            <person name="Niimura Y."/>
            <person name="Fujii Y."/>
            <person name="Habara T."/>
            <person name="Sakai H."/>
            <person name="Sato Y."/>
            <person name="Wilson G."/>
            <person name="Kumar K."/>
            <person name="McCouch S."/>
            <person name="Juretic N."/>
            <person name="Hoen D."/>
            <person name="Wright S."/>
            <person name="Bruskiewich R."/>
            <person name="Bureau T."/>
            <person name="Miyao A."/>
            <person name="Hirochika H."/>
            <person name="Nishikawa T."/>
            <person name="Kadowaki K."/>
            <person name="Sugiura M."/>
            <person name="Burr B."/>
            <person name="Sasaki T."/>
        </authorList>
    </citation>
    <scope>NUCLEOTIDE SEQUENCE [LARGE SCALE GENOMIC DNA]</scope>
    <source>
        <strain evidence="3">cv. Nipponbare</strain>
    </source>
</reference>
<accession>Q6YZM1</accession>
<reference evidence="3" key="2">
    <citation type="journal article" date="2008" name="Nucleic Acids Res.">
        <title>The rice annotation project database (RAP-DB): 2008 update.</title>
        <authorList>
            <consortium name="The rice annotation project (RAP)"/>
        </authorList>
    </citation>
    <scope>GENOME REANNOTATION</scope>
    <source>
        <strain evidence="3">cv. Nipponbare</strain>
    </source>
</reference>
<dbReference type="AlphaFoldDB" id="Q6YZM1"/>
<gene>
    <name evidence="2" type="primary">P0426E02.23</name>
</gene>